<reference evidence="2" key="1">
    <citation type="submission" date="2022-11" db="UniProtKB">
        <authorList>
            <consortium name="WormBaseParasite"/>
        </authorList>
    </citation>
    <scope>IDENTIFICATION</scope>
</reference>
<evidence type="ECO:0000313" key="2">
    <source>
        <dbReference type="WBParaSite" id="nRc.2.0.1.t06121-RA"/>
    </source>
</evidence>
<dbReference type="Proteomes" id="UP000887565">
    <property type="component" value="Unplaced"/>
</dbReference>
<name>A0A915HXV5_ROMCU</name>
<dbReference type="WBParaSite" id="nRc.2.0.1.t06121-RA">
    <property type="protein sequence ID" value="nRc.2.0.1.t06121-RA"/>
    <property type="gene ID" value="nRc.2.0.1.g06121"/>
</dbReference>
<sequence length="408" mass="47520">MTFLCFQELYIQLIRNFNKDDDIDASSIKHKLLLHGDGLRNPTTYFSNLESKYDKLEKIKMSDEISKFIEFAAKKLDLSEEKCTDLFCSYLYYESLIGRKKVNDTVVEEKGKSFLFEQLENFYLKEKLCILRCLIVTLKHIQSSEDVLTNYIEKPLIDNLSSMSSILNILMLFKSLLDDDKWRKSETESHRFKEYTIQLKREYVVMDFCISGRRSGTLTIIVVTAFNLFYKISKALDNIKPENLPFYGVFCLLRCITKNLSIIRANEDSTNDSMNLGLTAKRHNAFSQCLTVMQTDIILKDEDLYNMTATDLLSVLNAFMTFYDVNLSGEKKNFDELACYLLKSHYIAEQFWSESLSAHDNHALMYLKEYKLFKFPLDLENSLSMAANICESSSENCQKVKQKEIIKH</sequence>
<accession>A0A915HXV5</accession>
<protein>
    <submittedName>
        <fullName evidence="2">Uncharacterized protein</fullName>
    </submittedName>
</protein>
<dbReference type="PANTHER" id="PTHR31431:SF1">
    <property type="entry name" value="NUCLEOPORIN NUP188"/>
    <property type="match status" value="1"/>
</dbReference>
<dbReference type="GO" id="GO:0006606">
    <property type="term" value="P:protein import into nucleus"/>
    <property type="evidence" value="ECO:0007669"/>
    <property type="project" value="TreeGrafter"/>
</dbReference>
<proteinExistence type="predicted"/>
<dbReference type="PANTHER" id="PTHR31431">
    <property type="entry name" value="NUCLEOPORIN NUP188 HOMOLOG"/>
    <property type="match status" value="1"/>
</dbReference>
<dbReference type="AlphaFoldDB" id="A0A915HXV5"/>
<keyword evidence="1" id="KW-1185">Reference proteome</keyword>
<organism evidence="1 2">
    <name type="scientific">Romanomermis culicivorax</name>
    <name type="common">Nematode worm</name>
    <dbReference type="NCBI Taxonomy" id="13658"/>
    <lineage>
        <taxon>Eukaryota</taxon>
        <taxon>Metazoa</taxon>
        <taxon>Ecdysozoa</taxon>
        <taxon>Nematoda</taxon>
        <taxon>Enoplea</taxon>
        <taxon>Dorylaimia</taxon>
        <taxon>Mermithida</taxon>
        <taxon>Mermithoidea</taxon>
        <taxon>Mermithidae</taxon>
        <taxon>Romanomermis</taxon>
    </lineage>
</organism>
<dbReference type="GO" id="GO:0017056">
    <property type="term" value="F:structural constituent of nuclear pore"/>
    <property type="evidence" value="ECO:0007669"/>
    <property type="project" value="InterPro"/>
</dbReference>
<dbReference type="GO" id="GO:0044611">
    <property type="term" value="C:nuclear pore inner ring"/>
    <property type="evidence" value="ECO:0007669"/>
    <property type="project" value="TreeGrafter"/>
</dbReference>
<dbReference type="InterPro" id="IPR044840">
    <property type="entry name" value="Nup188"/>
</dbReference>
<evidence type="ECO:0000313" key="1">
    <source>
        <dbReference type="Proteomes" id="UP000887565"/>
    </source>
</evidence>
<dbReference type="GO" id="GO:0006405">
    <property type="term" value="P:RNA export from nucleus"/>
    <property type="evidence" value="ECO:0007669"/>
    <property type="project" value="TreeGrafter"/>
</dbReference>